<dbReference type="EMBL" id="BJMM01000002">
    <property type="protein sequence ID" value="GEB47789.1"/>
    <property type="molecule type" value="Genomic_DNA"/>
</dbReference>
<reference evidence="2 3" key="1">
    <citation type="submission" date="2019-06" db="EMBL/GenBank/DDBJ databases">
        <title>Whole genome shotgun sequence of Streptomyces cacaoi subsp. cacaoi NBRC 12748.</title>
        <authorList>
            <person name="Hosoyama A."/>
            <person name="Uohara A."/>
            <person name="Ohji S."/>
            <person name="Ichikawa N."/>
        </authorList>
    </citation>
    <scope>NUCLEOTIDE SEQUENCE [LARGE SCALE GENOMIC DNA]</scope>
    <source>
        <strain evidence="2 3">NBRC 12748</strain>
    </source>
</reference>
<evidence type="ECO:0000256" key="1">
    <source>
        <dbReference type="SAM" id="MobiDB-lite"/>
    </source>
</evidence>
<comment type="caution">
    <text evidence="2">The sequence shown here is derived from an EMBL/GenBank/DDBJ whole genome shotgun (WGS) entry which is preliminary data.</text>
</comment>
<name>A0A4Y3QS76_STRCI</name>
<evidence type="ECO:0000313" key="2">
    <source>
        <dbReference type="EMBL" id="GEB47789.1"/>
    </source>
</evidence>
<feature type="compositionally biased region" description="Polar residues" evidence="1">
    <location>
        <begin position="37"/>
        <end position="53"/>
    </location>
</feature>
<evidence type="ECO:0000313" key="3">
    <source>
        <dbReference type="Proteomes" id="UP000319210"/>
    </source>
</evidence>
<keyword evidence="3" id="KW-1185">Reference proteome</keyword>
<organism evidence="2 3">
    <name type="scientific">Streptomyces cacaoi</name>
    <dbReference type="NCBI Taxonomy" id="1898"/>
    <lineage>
        <taxon>Bacteria</taxon>
        <taxon>Bacillati</taxon>
        <taxon>Actinomycetota</taxon>
        <taxon>Actinomycetes</taxon>
        <taxon>Kitasatosporales</taxon>
        <taxon>Streptomycetaceae</taxon>
        <taxon>Streptomyces</taxon>
    </lineage>
</organism>
<gene>
    <name evidence="2" type="ORF">SCA03_03400</name>
</gene>
<dbReference type="AlphaFoldDB" id="A0A4Y3QS76"/>
<sequence>MLTVLNMAHASRRLPAEDLRTLRDALAALSPAPQQEPAPTSGSATVPATGSAP</sequence>
<accession>A0A4Y3QS76</accession>
<feature type="region of interest" description="Disordered" evidence="1">
    <location>
        <begin position="25"/>
        <end position="53"/>
    </location>
</feature>
<protein>
    <submittedName>
        <fullName evidence="2">Uncharacterized protein</fullName>
    </submittedName>
</protein>
<dbReference type="Proteomes" id="UP000319210">
    <property type="component" value="Unassembled WGS sequence"/>
</dbReference>
<proteinExistence type="predicted"/>